<proteinExistence type="inferred from homology"/>
<feature type="domain" description="RecF/RecN/SMC N-terminal" evidence="14">
    <location>
        <begin position="2"/>
        <end position="328"/>
    </location>
</feature>
<dbReference type="GO" id="GO:0006260">
    <property type="term" value="P:DNA replication"/>
    <property type="evidence" value="ECO:0007669"/>
    <property type="project" value="UniProtKB-UniRule"/>
</dbReference>
<dbReference type="GO" id="GO:0005737">
    <property type="term" value="C:cytoplasm"/>
    <property type="evidence" value="ECO:0007669"/>
    <property type="project" value="UniProtKB-SubCell"/>
</dbReference>
<dbReference type="GO" id="GO:0006302">
    <property type="term" value="P:double-strand break repair"/>
    <property type="evidence" value="ECO:0007669"/>
    <property type="project" value="TreeGrafter"/>
</dbReference>
<evidence type="ECO:0000256" key="10">
    <source>
        <dbReference type="ARBA" id="ARBA00023204"/>
    </source>
</evidence>
<evidence type="ECO:0000256" key="6">
    <source>
        <dbReference type="ARBA" id="ARBA00022741"/>
    </source>
</evidence>
<keyword evidence="16" id="KW-1185">Reference proteome</keyword>
<evidence type="ECO:0000256" key="7">
    <source>
        <dbReference type="ARBA" id="ARBA00022763"/>
    </source>
</evidence>
<evidence type="ECO:0000256" key="12">
    <source>
        <dbReference type="HAMAP-Rule" id="MF_00365"/>
    </source>
</evidence>
<dbReference type="InterPro" id="IPR042174">
    <property type="entry name" value="RecF_2"/>
</dbReference>
<keyword evidence="8 12" id="KW-0067">ATP-binding</keyword>
<feature type="binding site" evidence="12">
    <location>
        <begin position="30"/>
        <end position="37"/>
    </location>
    <ligand>
        <name>ATP</name>
        <dbReference type="ChEBI" id="CHEBI:30616"/>
    </ligand>
</feature>
<dbReference type="SUPFAM" id="SSF52540">
    <property type="entry name" value="P-loop containing nucleoside triphosphate hydrolases"/>
    <property type="match status" value="1"/>
</dbReference>
<protein>
    <recommendedName>
        <fullName evidence="3 12">DNA replication and repair protein RecF</fullName>
    </recommendedName>
</protein>
<dbReference type="PANTHER" id="PTHR32182:SF0">
    <property type="entry name" value="DNA REPLICATION AND REPAIR PROTEIN RECF"/>
    <property type="match status" value="1"/>
</dbReference>
<comment type="similarity">
    <text evidence="2 12 13">Belongs to the RecF family.</text>
</comment>
<evidence type="ECO:0000256" key="13">
    <source>
        <dbReference type="RuleBase" id="RU000578"/>
    </source>
</evidence>
<dbReference type="HAMAP" id="MF_00365">
    <property type="entry name" value="RecF"/>
    <property type="match status" value="1"/>
</dbReference>
<dbReference type="InterPro" id="IPR018078">
    <property type="entry name" value="DNA-binding_RecF_CS"/>
</dbReference>
<evidence type="ECO:0000313" key="16">
    <source>
        <dbReference type="Proteomes" id="UP000183975"/>
    </source>
</evidence>
<dbReference type="EMBL" id="FRAH01000004">
    <property type="protein sequence ID" value="SHJ66058.1"/>
    <property type="molecule type" value="Genomic_DNA"/>
</dbReference>
<dbReference type="PROSITE" id="PS00617">
    <property type="entry name" value="RECF_1"/>
    <property type="match status" value="1"/>
</dbReference>
<dbReference type="AlphaFoldDB" id="A0A1M6L4C9"/>
<dbReference type="GO" id="GO:0000731">
    <property type="term" value="P:DNA synthesis involved in DNA repair"/>
    <property type="evidence" value="ECO:0007669"/>
    <property type="project" value="TreeGrafter"/>
</dbReference>
<keyword evidence="5 12" id="KW-0235">DNA replication</keyword>
<evidence type="ECO:0000256" key="4">
    <source>
        <dbReference type="ARBA" id="ARBA00022490"/>
    </source>
</evidence>
<evidence type="ECO:0000313" key="15">
    <source>
        <dbReference type="EMBL" id="SHJ66058.1"/>
    </source>
</evidence>
<gene>
    <name evidence="12" type="primary">recF</name>
    <name evidence="15" type="ORF">SAMN02745138_00273</name>
</gene>
<dbReference type="RefSeq" id="WP_072848314.1">
    <property type="nucleotide sequence ID" value="NZ_FRAH01000004.1"/>
</dbReference>
<evidence type="ECO:0000256" key="1">
    <source>
        <dbReference type="ARBA" id="ARBA00004496"/>
    </source>
</evidence>
<accession>A0A1M6L4C9</accession>
<keyword evidence="7 12" id="KW-0227">DNA damage</keyword>
<keyword evidence="9 12" id="KW-0238">DNA-binding</keyword>
<dbReference type="Proteomes" id="UP000183975">
    <property type="component" value="Unassembled WGS sequence"/>
</dbReference>
<name>A0A1M6L4C9_9FIRM</name>
<dbReference type="InterPro" id="IPR001238">
    <property type="entry name" value="DNA-binding_RecF"/>
</dbReference>
<dbReference type="GO" id="GO:0003697">
    <property type="term" value="F:single-stranded DNA binding"/>
    <property type="evidence" value="ECO:0007669"/>
    <property type="project" value="UniProtKB-UniRule"/>
</dbReference>
<evidence type="ECO:0000256" key="8">
    <source>
        <dbReference type="ARBA" id="ARBA00022840"/>
    </source>
</evidence>
<dbReference type="NCBIfam" id="TIGR00611">
    <property type="entry name" value="recf"/>
    <property type="match status" value="1"/>
</dbReference>
<comment type="function">
    <text evidence="12 13">The RecF protein is involved in DNA metabolism; it is required for DNA replication and normal SOS inducibility. RecF binds preferentially to single-stranded, linear DNA. It also seems to bind ATP.</text>
</comment>
<dbReference type="InterPro" id="IPR003395">
    <property type="entry name" value="RecF/RecN/SMC_N"/>
</dbReference>
<sequence length="360" mass="41078">MYIKEVSLQGFRNLEPLHIAPTAGMNLFYGDNAQGKTNFLESLYFCALGRSLRGRSEQQLIAFGKEESHIRLEVMRKNRGDRIDVHLKRDEKKGIAVNGIPVKKMGELFGTLYAVIFSPEDLSLIKDGPAERRRFLDMELSQISNVYFYDLQQYYRVLKQRNNLLKEIKVKPALADTLFVWDEQLIERGERIMAVRAKFLARLDEIAAQRHEILTGGKDCLKTEYKPNCEGGSLREKLERSLDRDIYTGSTNAGPHKDDILFLVNGKDVKQFGSQGQQRTTALSARLAEIELIREETGESPVLLLDDVLSELDGKRQKYLMESIEGLQAFLTCTGIEDAVRSYLSRENLFYVKNGKIGKK</sequence>
<dbReference type="OrthoDB" id="9803889at2"/>
<dbReference type="GO" id="GO:0009432">
    <property type="term" value="P:SOS response"/>
    <property type="evidence" value="ECO:0007669"/>
    <property type="project" value="UniProtKB-UniRule"/>
</dbReference>
<keyword evidence="6 12" id="KW-0547">Nucleotide-binding</keyword>
<reference evidence="15 16" key="1">
    <citation type="submission" date="2016-11" db="EMBL/GenBank/DDBJ databases">
        <authorList>
            <person name="Jaros S."/>
            <person name="Januszkiewicz K."/>
            <person name="Wedrychowicz H."/>
        </authorList>
    </citation>
    <scope>NUCLEOTIDE SEQUENCE [LARGE SCALE GENOMIC DNA]</scope>
    <source>
        <strain evidence="15 16">DSM 14214</strain>
    </source>
</reference>
<evidence type="ECO:0000256" key="3">
    <source>
        <dbReference type="ARBA" id="ARBA00020170"/>
    </source>
</evidence>
<dbReference type="PROSITE" id="PS00618">
    <property type="entry name" value="RECF_2"/>
    <property type="match status" value="1"/>
</dbReference>
<dbReference type="Gene3D" id="3.40.50.300">
    <property type="entry name" value="P-loop containing nucleotide triphosphate hydrolases"/>
    <property type="match status" value="1"/>
</dbReference>
<dbReference type="Gene3D" id="1.20.1050.90">
    <property type="entry name" value="RecF/RecN/SMC, N-terminal domain"/>
    <property type="match status" value="1"/>
</dbReference>
<evidence type="ECO:0000256" key="5">
    <source>
        <dbReference type="ARBA" id="ARBA00022705"/>
    </source>
</evidence>
<evidence type="ECO:0000256" key="2">
    <source>
        <dbReference type="ARBA" id="ARBA00008016"/>
    </source>
</evidence>
<comment type="subcellular location">
    <subcellularLocation>
        <location evidence="1 12 13">Cytoplasm</location>
    </subcellularLocation>
</comment>
<evidence type="ECO:0000256" key="9">
    <source>
        <dbReference type="ARBA" id="ARBA00023125"/>
    </source>
</evidence>
<dbReference type="PANTHER" id="PTHR32182">
    <property type="entry name" value="DNA REPLICATION AND REPAIR PROTEIN RECF"/>
    <property type="match status" value="1"/>
</dbReference>
<evidence type="ECO:0000259" key="14">
    <source>
        <dbReference type="Pfam" id="PF02463"/>
    </source>
</evidence>
<keyword evidence="11 12" id="KW-0742">SOS response</keyword>
<keyword evidence="4 12" id="KW-0963">Cytoplasm</keyword>
<dbReference type="InterPro" id="IPR027417">
    <property type="entry name" value="P-loop_NTPase"/>
</dbReference>
<dbReference type="Pfam" id="PF02463">
    <property type="entry name" value="SMC_N"/>
    <property type="match status" value="1"/>
</dbReference>
<dbReference type="CDD" id="cd03242">
    <property type="entry name" value="ABC_RecF"/>
    <property type="match status" value="1"/>
</dbReference>
<organism evidence="15 16">
    <name type="scientific">Anaerotignum lactatifermentans DSM 14214</name>
    <dbReference type="NCBI Taxonomy" id="1121323"/>
    <lineage>
        <taxon>Bacteria</taxon>
        <taxon>Bacillati</taxon>
        <taxon>Bacillota</taxon>
        <taxon>Clostridia</taxon>
        <taxon>Lachnospirales</taxon>
        <taxon>Anaerotignaceae</taxon>
        <taxon>Anaerotignum</taxon>
    </lineage>
</organism>
<evidence type="ECO:0000256" key="11">
    <source>
        <dbReference type="ARBA" id="ARBA00023236"/>
    </source>
</evidence>
<dbReference type="GO" id="GO:0005524">
    <property type="term" value="F:ATP binding"/>
    <property type="evidence" value="ECO:0007669"/>
    <property type="project" value="UniProtKB-UniRule"/>
</dbReference>
<keyword evidence="10 12" id="KW-0234">DNA repair</keyword>